<dbReference type="InterPro" id="IPR042208">
    <property type="entry name" value="D-ser_dehydrat-like_sf"/>
</dbReference>
<dbReference type="SMART" id="SM01119">
    <property type="entry name" value="D-ser_dehydrat"/>
    <property type="match status" value="1"/>
</dbReference>
<keyword evidence="4" id="KW-1185">Reference proteome</keyword>
<reference evidence="3 4" key="1">
    <citation type="journal article" date="2009" name="Science">
        <title>Green evolution and dynamic adaptations revealed by genomes of the marine picoeukaryotes Micromonas.</title>
        <authorList>
            <person name="Worden A.Z."/>
            <person name="Lee J.H."/>
            <person name="Mock T."/>
            <person name="Rouze P."/>
            <person name="Simmons M.P."/>
            <person name="Aerts A.L."/>
            <person name="Allen A.E."/>
            <person name="Cuvelier M.L."/>
            <person name="Derelle E."/>
            <person name="Everett M.V."/>
            <person name="Foulon E."/>
            <person name="Grimwood J."/>
            <person name="Gundlach H."/>
            <person name="Henrissat B."/>
            <person name="Napoli C."/>
            <person name="McDonald S.M."/>
            <person name="Parker M.S."/>
            <person name="Rombauts S."/>
            <person name="Salamov A."/>
            <person name="Von Dassow P."/>
            <person name="Badger J.H."/>
            <person name="Coutinho P.M."/>
            <person name="Demir E."/>
            <person name="Dubchak I."/>
            <person name="Gentemann C."/>
            <person name="Eikrem W."/>
            <person name="Gready J.E."/>
            <person name="John U."/>
            <person name="Lanier W."/>
            <person name="Lindquist E.A."/>
            <person name="Lucas S."/>
            <person name="Mayer K.F."/>
            <person name="Moreau H."/>
            <person name="Not F."/>
            <person name="Otillar R."/>
            <person name="Panaud O."/>
            <person name="Pangilinan J."/>
            <person name="Paulsen I."/>
            <person name="Piegu B."/>
            <person name="Poliakov A."/>
            <person name="Robbens S."/>
            <person name="Schmutz J."/>
            <person name="Toulza E."/>
            <person name="Wyss T."/>
            <person name="Zelensky A."/>
            <person name="Zhou K."/>
            <person name="Armbrust E.V."/>
            <person name="Bhattacharya D."/>
            <person name="Goodenough U.W."/>
            <person name="Van de Peer Y."/>
            <person name="Grigoriev I.V."/>
        </authorList>
    </citation>
    <scope>NUCLEOTIDE SEQUENCE [LARGE SCALE GENOMIC DNA]</scope>
    <source>
        <strain evidence="3 4">CCMP1545</strain>
    </source>
</reference>
<dbReference type="GO" id="GO:0008721">
    <property type="term" value="F:D-serine ammonia-lyase activity"/>
    <property type="evidence" value="ECO:0007669"/>
    <property type="project" value="TreeGrafter"/>
</dbReference>
<dbReference type="InterPro" id="IPR026956">
    <property type="entry name" value="D-ser_dehydrat-like_dom"/>
</dbReference>
<dbReference type="Gene3D" id="2.40.37.20">
    <property type="entry name" value="D-serine dehydratase-like domain"/>
    <property type="match status" value="1"/>
</dbReference>
<name>C1MZQ2_MICPC</name>
<evidence type="ECO:0000313" key="4">
    <source>
        <dbReference type="Proteomes" id="UP000001876"/>
    </source>
</evidence>
<dbReference type="KEGG" id="mpp:MICPUCDRAFT_60812"/>
<dbReference type="AlphaFoldDB" id="C1MZQ2"/>
<organism evidence="4">
    <name type="scientific">Micromonas pusilla (strain CCMP1545)</name>
    <name type="common">Picoplanktonic green alga</name>
    <dbReference type="NCBI Taxonomy" id="564608"/>
    <lineage>
        <taxon>Eukaryota</taxon>
        <taxon>Viridiplantae</taxon>
        <taxon>Chlorophyta</taxon>
        <taxon>Mamiellophyceae</taxon>
        <taxon>Mamiellales</taxon>
        <taxon>Mamiellaceae</taxon>
        <taxon>Micromonas</taxon>
    </lineage>
</organism>
<feature type="region of interest" description="Disordered" evidence="1">
    <location>
        <begin position="354"/>
        <end position="388"/>
    </location>
</feature>
<evidence type="ECO:0000256" key="1">
    <source>
        <dbReference type="SAM" id="MobiDB-lite"/>
    </source>
</evidence>
<protein>
    <submittedName>
        <fullName evidence="3">Predicted protein</fullName>
    </submittedName>
</protein>
<dbReference type="Gene3D" id="3.20.20.10">
    <property type="entry name" value="Alanine racemase"/>
    <property type="match status" value="1"/>
</dbReference>
<feature type="compositionally biased region" description="Low complexity" evidence="1">
    <location>
        <begin position="354"/>
        <end position="367"/>
    </location>
</feature>
<gene>
    <name evidence="3" type="ORF">MICPUCDRAFT_60812</name>
</gene>
<dbReference type="eggNOG" id="ENOG502S0BK">
    <property type="taxonomic scope" value="Eukaryota"/>
</dbReference>
<dbReference type="GeneID" id="9686699"/>
<dbReference type="SUPFAM" id="SSF51419">
    <property type="entry name" value="PLP-binding barrel"/>
    <property type="match status" value="1"/>
</dbReference>
<accession>C1MZQ2</accession>
<dbReference type="InterPro" id="IPR051466">
    <property type="entry name" value="D-amino_acid_metab_enzyme"/>
</dbReference>
<sequence length="512" mass="56156">MSDPARDGAWFEDVDVETSFRLPPELEKRVLTPALVVDLDAVRRNVKAVVDVIGDVERYRPHLKTTKSRLVWRELLRAGINKFKVATTRELATLVETYHGEYPGAETTPPFRHLDVLVAYPAVGPSLARVGDIARRPENKARVRVSVLVECEDAVNELPDDVGCFVDVNPGMNRTGIALDSKDGVEFTAIPATIRAAWIRDSFHGKSPFRGVHYYEGHISECVDANGRSREDVDAAIESRDERCRASLETLAEARSPYTGPHTIAFAWCTPFLKDFSRRFSPPRTLACAWIAVARWLEHHRNETNSPARALPEMHSDHLEVVTSGTPGFVAASTFDLDAAVRRAWAAAVAKYTPSDAKPSSDAADTASPPPPPPQSWPSWPPPRHAHQLSPGTVVFHDWRGQRQNPRLGLAPAAAVMTRVVSVPAWGEVATLDCGSKSLACEAGNPAGYILGRPLWRAMACSEEHLPCDVGRALAAPRRGDVVFVIPEHACPTVNLGAFYTNVFHPSLGFNT</sequence>
<dbReference type="OMA" id="ICPTVNL"/>
<dbReference type="InterPro" id="IPR029066">
    <property type="entry name" value="PLP-binding_barrel"/>
</dbReference>
<feature type="compositionally biased region" description="Pro residues" evidence="1">
    <location>
        <begin position="368"/>
        <end position="383"/>
    </location>
</feature>
<dbReference type="PANTHER" id="PTHR28004:SF2">
    <property type="entry name" value="D-SERINE DEHYDRATASE"/>
    <property type="match status" value="1"/>
</dbReference>
<proteinExistence type="predicted"/>
<dbReference type="PANTHER" id="PTHR28004">
    <property type="entry name" value="ZGC:162816-RELATED"/>
    <property type="match status" value="1"/>
</dbReference>
<dbReference type="GO" id="GO:0036088">
    <property type="term" value="P:D-serine catabolic process"/>
    <property type="evidence" value="ECO:0007669"/>
    <property type="project" value="TreeGrafter"/>
</dbReference>
<feature type="domain" description="D-serine dehydratase-like" evidence="2">
    <location>
        <begin position="413"/>
        <end position="504"/>
    </location>
</feature>
<dbReference type="Proteomes" id="UP000001876">
    <property type="component" value="Unassembled WGS sequence"/>
</dbReference>
<dbReference type="Pfam" id="PF14031">
    <property type="entry name" value="D-ser_dehydrat"/>
    <property type="match status" value="1"/>
</dbReference>
<dbReference type="EMBL" id="GG663743">
    <property type="protein sequence ID" value="EEH54642.1"/>
    <property type="molecule type" value="Genomic_DNA"/>
</dbReference>
<dbReference type="OrthoDB" id="20198at2759"/>
<dbReference type="RefSeq" id="XP_003060992.1">
    <property type="nucleotide sequence ID" value="XM_003060946.1"/>
</dbReference>
<evidence type="ECO:0000259" key="2">
    <source>
        <dbReference type="SMART" id="SM01119"/>
    </source>
</evidence>
<evidence type="ECO:0000313" key="3">
    <source>
        <dbReference type="EMBL" id="EEH54642.1"/>
    </source>
</evidence>